<gene>
    <name evidence="3" type="ORF">BO99DRAFT_401311</name>
</gene>
<feature type="compositionally biased region" description="Low complexity" evidence="1">
    <location>
        <begin position="322"/>
        <end position="334"/>
    </location>
</feature>
<dbReference type="AlphaFoldDB" id="A0A2V5HGU6"/>
<reference evidence="3 4" key="1">
    <citation type="submission" date="2018-02" db="EMBL/GenBank/DDBJ databases">
        <title>The genomes of Aspergillus section Nigri reveals drivers in fungal speciation.</title>
        <authorList>
            <consortium name="DOE Joint Genome Institute"/>
            <person name="Vesth T.C."/>
            <person name="Nybo J."/>
            <person name="Theobald S."/>
            <person name="Brandl J."/>
            <person name="Frisvad J.C."/>
            <person name="Nielsen K.F."/>
            <person name="Lyhne E.K."/>
            <person name="Kogle M.E."/>
            <person name="Kuo A."/>
            <person name="Riley R."/>
            <person name="Clum A."/>
            <person name="Nolan M."/>
            <person name="Lipzen A."/>
            <person name="Salamov A."/>
            <person name="Henrissat B."/>
            <person name="Wiebenga A."/>
            <person name="De vries R.P."/>
            <person name="Grigoriev I.V."/>
            <person name="Mortensen U.H."/>
            <person name="Andersen M.R."/>
            <person name="Baker S.E."/>
        </authorList>
    </citation>
    <scope>NUCLEOTIDE SEQUENCE [LARGE SCALE GENOMIC DNA]</scope>
    <source>
        <strain evidence="3 4">CBS 115571</strain>
    </source>
</reference>
<feature type="transmembrane region" description="Helical" evidence="2">
    <location>
        <begin position="246"/>
        <end position="268"/>
    </location>
</feature>
<dbReference type="STRING" id="1450538.A0A2V5HGU6"/>
<dbReference type="EMBL" id="KZ825120">
    <property type="protein sequence ID" value="PYI21044.1"/>
    <property type="molecule type" value="Genomic_DNA"/>
</dbReference>
<dbReference type="Proteomes" id="UP000249829">
    <property type="component" value="Unassembled WGS sequence"/>
</dbReference>
<sequence length="334" mass="37640">MDDTEATAGTAPSEPPQLPYSLRTRKKSIAFFWILFIIDTMAQPLILYWCLWYLTDLSHNVVFSIVTASLGGISVFEYFYRLYNLFRKDSRARPLNAPKGWLDFFHINFTIVWLILAIELIVGTVPEEPYVRLVAMVLPTVMFYFGGVYLTLDILRACGVKAPFRISSTPKGSTMPTALYVLIEDVVAVDGGGGQIYRYALRTRYLSSPYFRRMLFQMNCFWTGGSIVCAAAITAIIFTVEEPVAYTLGWTLPFAWAGVWTLITIPWVQSDLRRERQSWGANHGEGGIAYTDDPNAPSARTRLESVHDRLPNIFPWGREKQSAPSSPSAPSTQS</sequence>
<accession>A0A2V5HGU6</accession>
<feature type="region of interest" description="Disordered" evidence="1">
    <location>
        <begin position="315"/>
        <end position="334"/>
    </location>
</feature>
<dbReference type="PANTHER" id="PTHR42024:SF1">
    <property type="entry name" value="AMINO ACID PERMEASE_ SLC12A DOMAIN-CONTAINING PROTEIN"/>
    <property type="match status" value="1"/>
</dbReference>
<evidence type="ECO:0000256" key="2">
    <source>
        <dbReference type="SAM" id="Phobius"/>
    </source>
</evidence>
<feature type="transmembrane region" description="Helical" evidence="2">
    <location>
        <begin position="130"/>
        <end position="152"/>
    </location>
</feature>
<keyword evidence="2" id="KW-1133">Transmembrane helix</keyword>
<keyword evidence="2" id="KW-0812">Transmembrane</keyword>
<feature type="transmembrane region" description="Helical" evidence="2">
    <location>
        <begin position="101"/>
        <end position="124"/>
    </location>
</feature>
<proteinExistence type="predicted"/>
<name>A0A2V5HGU6_ASPV1</name>
<protein>
    <submittedName>
        <fullName evidence="3">Uncharacterized protein</fullName>
    </submittedName>
</protein>
<feature type="transmembrane region" description="Helical" evidence="2">
    <location>
        <begin position="61"/>
        <end position="80"/>
    </location>
</feature>
<feature type="transmembrane region" description="Helical" evidence="2">
    <location>
        <begin position="220"/>
        <end position="240"/>
    </location>
</feature>
<dbReference type="PANTHER" id="PTHR42024">
    <property type="entry name" value="AMINO ACID PERMEASE_ SLC12A DOMAIN-CONTAINING PROTEIN"/>
    <property type="match status" value="1"/>
</dbReference>
<feature type="transmembrane region" description="Helical" evidence="2">
    <location>
        <begin position="30"/>
        <end position="55"/>
    </location>
</feature>
<keyword evidence="4" id="KW-1185">Reference proteome</keyword>
<keyword evidence="2" id="KW-0472">Membrane</keyword>
<evidence type="ECO:0000313" key="3">
    <source>
        <dbReference type="EMBL" id="PYI21044.1"/>
    </source>
</evidence>
<evidence type="ECO:0000256" key="1">
    <source>
        <dbReference type="SAM" id="MobiDB-lite"/>
    </source>
</evidence>
<evidence type="ECO:0000313" key="4">
    <source>
        <dbReference type="Proteomes" id="UP000249829"/>
    </source>
</evidence>
<organism evidence="3 4">
    <name type="scientific">Aspergillus violaceofuscus (strain CBS 115571)</name>
    <dbReference type="NCBI Taxonomy" id="1450538"/>
    <lineage>
        <taxon>Eukaryota</taxon>
        <taxon>Fungi</taxon>
        <taxon>Dikarya</taxon>
        <taxon>Ascomycota</taxon>
        <taxon>Pezizomycotina</taxon>
        <taxon>Eurotiomycetes</taxon>
        <taxon>Eurotiomycetidae</taxon>
        <taxon>Eurotiales</taxon>
        <taxon>Aspergillaceae</taxon>
        <taxon>Aspergillus</taxon>
    </lineage>
</organism>
<dbReference type="OMA" id="LYFGMWY"/>